<name>A0AAD5M988_PARTN</name>
<accession>A0AAD5M988</accession>
<reference evidence="1" key="1">
    <citation type="submission" date="2021-06" db="EMBL/GenBank/DDBJ databases">
        <title>Parelaphostrongylus tenuis whole genome reference sequence.</title>
        <authorList>
            <person name="Garwood T.J."/>
            <person name="Larsen P.A."/>
            <person name="Fountain-Jones N.M."/>
            <person name="Garbe J.R."/>
            <person name="Macchietto M.G."/>
            <person name="Kania S.A."/>
            <person name="Gerhold R.W."/>
            <person name="Richards J.E."/>
            <person name="Wolf T.M."/>
        </authorList>
    </citation>
    <scope>NUCLEOTIDE SEQUENCE</scope>
    <source>
        <strain evidence="1">MNPRO001-30</strain>
        <tissue evidence="1">Meninges</tissue>
    </source>
</reference>
<organism evidence="1 2">
    <name type="scientific">Parelaphostrongylus tenuis</name>
    <name type="common">Meningeal worm</name>
    <dbReference type="NCBI Taxonomy" id="148309"/>
    <lineage>
        <taxon>Eukaryota</taxon>
        <taxon>Metazoa</taxon>
        <taxon>Ecdysozoa</taxon>
        <taxon>Nematoda</taxon>
        <taxon>Chromadorea</taxon>
        <taxon>Rhabditida</taxon>
        <taxon>Rhabditina</taxon>
        <taxon>Rhabditomorpha</taxon>
        <taxon>Strongyloidea</taxon>
        <taxon>Metastrongylidae</taxon>
        <taxon>Parelaphostrongylus</taxon>
    </lineage>
</organism>
<proteinExistence type="predicted"/>
<dbReference type="EMBL" id="JAHQIW010002074">
    <property type="protein sequence ID" value="KAJ1354405.1"/>
    <property type="molecule type" value="Genomic_DNA"/>
</dbReference>
<evidence type="ECO:0000313" key="1">
    <source>
        <dbReference type="EMBL" id="KAJ1354405.1"/>
    </source>
</evidence>
<protein>
    <submittedName>
        <fullName evidence="1">Uncharacterized protein</fullName>
    </submittedName>
</protein>
<evidence type="ECO:0000313" key="2">
    <source>
        <dbReference type="Proteomes" id="UP001196413"/>
    </source>
</evidence>
<dbReference type="Proteomes" id="UP001196413">
    <property type="component" value="Unassembled WGS sequence"/>
</dbReference>
<gene>
    <name evidence="1" type="ORF">KIN20_011335</name>
</gene>
<comment type="caution">
    <text evidence="1">The sequence shown here is derived from an EMBL/GenBank/DDBJ whole genome shotgun (WGS) entry which is preliminary data.</text>
</comment>
<keyword evidence="2" id="KW-1185">Reference proteome</keyword>
<dbReference type="AlphaFoldDB" id="A0AAD5M988"/>
<sequence length="153" mass="17178">MNLYETVTDKGGEFVIPRQLDIAITNNHLEDASLYRSSSVNEFKKQNRKLKHEWDRTAKAVRLTPSIISQLKIQSPTCPVLNLLIKTHKLVSTDDLRFNDPSIFKVRPIFSCVGRPNSMLLNVNNIPQSSPSGEHSDVLGSLCNANPNNAYVM</sequence>